<dbReference type="GO" id="GO:0016020">
    <property type="term" value="C:membrane"/>
    <property type="evidence" value="ECO:0007669"/>
    <property type="project" value="UniProtKB-SubCell"/>
</dbReference>
<evidence type="ECO:0000256" key="7">
    <source>
        <dbReference type="SAM" id="MobiDB-lite"/>
    </source>
</evidence>
<comment type="caution">
    <text evidence="9">The sequence shown here is derived from an EMBL/GenBank/DDBJ whole genome shotgun (WGS) entry which is preliminary data.</text>
</comment>
<dbReference type="EMBL" id="VAHF01000011">
    <property type="protein sequence ID" value="TXG50805.1"/>
    <property type="molecule type" value="Genomic_DNA"/>
</dbReference>
<feature type="transmembrane region" description="Helical" evidence="6">
    <location>
        <begin position="42"/>
        <end position="62"/>
    </location>
</feature>
<dbReference type="AlphaFoldDB" id="A0A5C7H1Z6"/>
<evidence type="ECO:0000256" key="4">
    <source>
        <dbReference type="ARBA" id="ARBA00022989"/>
    </source>
</evidence>
<feature type="compositionally biased region" description="Basic and acidic residues" evidence="7">
    <location>
        <begin position="341"/>
        <end position="355"/>
    </location>
</feature>
<accession>A0A5C7H1Z6</accession>
<evidence type="ECO:0000313" key="10">
    <source>
        <dbReference type="Proteomes" id="UP000323000"/>
    </source>
</evidence>
<feature type="transmembrane region" description="Helical" evidence="6">
    <location>
        <begin position="137"/>
        <end position="155"/>
    </location>
</feature>
<proteinExistence type="inferred from homology"/>
<evidence type="ECO:0000256" key="5">
    <source>
        <dbReference type="ARBA" id="ARBA00023136"/>
    </source>
</evidence>
<dbReference type="InterPro" id="IPR030184">
    <property type="entry name" value="WAT1-related"/>
</dbReference>
<feature type="transmembrane region" description="Helical" evidence="6">
    <location>
        <begin position="277"/>
        <end position="296"/>
    </location>
</feature>
<protein>
    <recommendedName>
        <fullName evidence="6">WAT1-related protein</fullName>
    </recommendedName>
</protein>
<dbReference type="PANTHER" id="PTHR31218">
    <property type="entry name" value="WAT1-RELATED PROTEIN"/>
    <property type="match status" value="1"/>
</dbReference>
<comment type="subcellular location">
    <subcellularLocation>
        <location evidence="1 6">Membrane</location>
        <topology evidence="1 6">Multi-pass membrane protein</topology>
    </subcellularLocation>
</comment>
<dbReference type="Pfam" id="PF00892">
    <property type="entry name" value="EamA"/>
    <property type="match status" value="2"/>
</dbReference>
<comment type="similarity">
    <text evidence="2 6">Belongs to the drug/metabolite transporter (DMT) superfamily. Plant drug/metabolite exporter (P-DME) (TC 2.A.7.4) family.</text>
</comment>
<feature type="transmembrane region" description="Helical" evidence="6">
    <location>
        <begin position="212"/>
        <end position="231"/>
    </location>
</feature>
<evidence type="ECO:0000256" key="6">
    <source>
        <dbReference type="RuleBase" id="RU363077"/>
    </source>
</evidence>
<feature type="region of interest" description="Disordered" evidence="7">
    <location>
        <begin position="341"/>
        <end position="360"/>
    </location>
</feature>
<keyword evidence="5 6" id="KW-0472">Membrane</keyword>
<feature type="transmembrane region" description="Helical" evidence="6">
    <location>
        <begin position="102"/>
        <end position="125"/>
    </location>
</feature>
<evidence type="ECO:0000256" key="1">
    <source>
        <dbReference type="ARBA" id="ARBA00004141"/>
    </source>
</evidence>
<feature type="transmembrane region" description="Helical" evidence="6">
    <location>
        <begin position="251"/>
        <end position="270"/>
    </location>
</feature>
<keyword evidence="4 6" id="KW-1133">Transmembrane helix</keyword>
<name>A0A5C7H1Z6_9ROSI</name>
<evidence type="ECO:0000256" key="2">
    <source>
        <dbReference type="ARBA" id="ARBA00007635"/>
    </source>
</evidence>
<dbReference type="InterPro" id="IPR037185">
    <property type="entry name" value="EmrE-like"/>
</dbReference>
<dbReference type="OrthoDB" id="1728340at2759"/>
<evidence type="ECO:0000256" key="3">
    <source>
        <dbReference type="ARBA" id="ARBA00022692"/>
    </source>
</evidence>
<dbReference type="Proteomes" id="UP000323000">
    <property type="component" value="Chromosome 11"/>
</dbReference>
<feature type="transmembrane region" description="Helical" evidence="6">
    <location>
        <begin position="180"/>
        <end position="200"/>
    </location>
</feature>
<feature type="domain" description="EamA" evidence="8">
    <location>
        <begin position="182"/>
        <end position="320"/>
    </location>
</feature>
<keyword evidence="10" id="KW-1185">Reference proteome</keyword>
<evidence type="ECO:0000313" key="9">
    <source>
        <dbReference type="EMBL" id="TXG50805.1"/>
    </source>
</evidence>
<dbReference type="InterPro" id="IPR000620">
    <property type="entry name" value="EamA_dom"/>
</dbReference>
<reference evidence="10" key="1">
    <citation type="journal article" date="2019" name="Gigascience">
        <title>De novo genome assembly of the endangered Acer yangbiense, a plant species with extremely small populations endemic to Yunnan Province, China.</title>
        <authorList>
            <person name="Yang J."/>
            <person name="Wariss H.M."/>
            <person name="Tao L."/>
            <person name="Zhang R."/>
            <person name="Yun Q."/>
            <person name="Hollingsworth P."/>
            <person name="Dao Z."/>
            <person name="Luo G."/>
            <person name="Guo H."/>
            <person name="Ma Y."/>
            <person name="Sun W."/>
        </authorList>
    </citation>
    <scope>NUCLEOTIDE SEQUENCE [LARGE SCALE GENOMIC DNA]</scope>
    <source>
        <strain evidence="10">cv. Malutang</strain>
    </source>
</reference>
<gene>
    <name evidence="9" type="ORF">EZV62_023329</name>
</gene>
<feature type="transmembrane region" description="Helical" evidence="6">
    <location>
        <begin position="12"/>
        <end position="30"/>
    </location>
</feature>
<feature type="transmembrane region" description="Helical" evidence="6">
    <location>
        <begin position="302"/>
        <end position="322"/>
    </location>
</feature>
<dbReference type="GO" id="GO:0022857">
    <property type="term" value="F:transmembrane transporter activity"/>
    <property type="evidence" value="ECO:0007669"/>
    <property type="project" value="InterPro"/>
</dbReference>
<organism evidence="9 10">
    <name type="scientific">Acer yangbiense</name>
    <dbReference type="NCBI Taxonomy" id="1000413"/>
    <lineage>
        <taxon>Eukaryota</taxon>
        <taxon>Viridiplantae</taxon>
        <taxon>Streptophyta</taxon>
        <taxon>Embryophyta</taxon>
        <taxon>Tracheophyta</taxon>
        <taxon>Spermatophyta</taxon>
        <taxon>Magnoliopsida</taxon>
        <taxon>eudicotyledons</taxon>
        <taxon>Gunneridae</taxon>
        <taxon>Pentapetalae</taxon>
        <taxon>rosids</taxon>
        <taxon>malvids</taxon>
        <taxon>Sapindales</taxon>
        <taxon>Sapindaceae</taxon>
        <taxon>Hippocastanoideae</taxon>
        <taxon>Acereae</taxon>
        <taxon>Acer</taxon>
    </lineage>
</organism>
<sequence length="381" mass="42318">MAEMSSCKSWKPFMVMIAIEFAFATVNILLKEVLEHGMNDLVFITYRLSISAVFLAPFGHFFERKSRPKLTLGILCYLFISAVVGTSVTQFLFLLGIRHTSATFACAFINMVPVITFMMALPFGIEKVNIKRNSGKAKVAGTLVCIAGGILLILYKGVPLFYRSNSEPETQNHSHSSEKWTLGCIALTAGTLFWSSWFVIQSNIGKRYPCQYTSTAIVTFFGAIQSALLSLCTSRQLSIWIPKGKIEFISILYAGMIGSGLCYVGMAWCVKKKGPVFTAAFSPLVQIMAAMLDIPILHEQLYIGSLLGSITVIVGLYILLWGKDKEMRNFSSKVAQAAEESLSRQTREQDTKEQETQMQQETQLEVITVSCDSNHPRDQVA</sequence>
<dbReference type="SUPFAM" id="SSF103481">
    <property type="entry name" value="Multidrug resistance efflux transporter EmrE"/>
    <property type="match status" value="2"/>
</dbReference>
<feature type="domain" description="EamA" evidence="8">
    <location>
        <begin position="14"/>
        <end position="152"/>
    </location>
</feature>
<keyword evidence="3 6" id="KW-0812">Transmembrane</keyword>
<evidence type="ECO:0000259" key="8">
    <source>
        <dbReference type="Pfam" id="PF00892"/>
    </source>
</evidence>
<feature type="transmembrane region" description="Helical" evidence="6">
    <location>
        <begin position="74"/>
        <end position="96"/>
    </location>
</feature>